<evidence type="ECO:0000313" key="2">
    <source>
        <dbReference type="Proteomes" id="UP001165121"/>
    </source>
</evidence>
<accession>A0A9W6TVE5</accession>
<proteinExistence type="predicted"/>
<keyword evidence="2" id="KW-1185">Reference proteome</keyword>
<name>A0A9W6TVE5_9STRA</name>
<evidence type="ECO:0000313" key="1">
    <source>
        <dbReference type="EMBL" id="GMF20644.1"/>
    </source>
</evidence>
<gene>
    <name evidence="1" type="ORF">Pfra01_000252700</name>
</gene>
<dbReference type="Proteomes" id="UP001165121">
    <property type="component" value="Unassembled WGS sequence"/>
</dbReference>
<dbReference type="OrthoDB" id="119884at2759"/>
<reference evidence="1" key="1">
    <citation type="submission" date="2023-04" db="EMBL/GenBank/DDBJ databases">
        <title>Phytophthora fragariaefolia NBRC 109709.</title>
        <authorList>
            <person name="Ichikawa N."/>
            <person name="Sato H."/>
            <person name="Tonouchi N."/>
        </authorList>
    </citation>
    <scope>NUCLEOTIDE SEQUENCE</scope>
    <source>
        <strain evidence="1">NBRC 109709</strain>
    </source>
</reference>
<dbReference type="AlphaFoldDB" id="A0A9W6TVE5"/>
<organism evidence="1 2">
    <name type="scientific">Phytophthora fragariaefolia</name>
    <dbReference type="NCBI Taxonomy" id="1490495"/>
    <lineage>
        <taxon>Eukaryota</taxon>
        <taxon>Sar</taxon>
        <taxon>Stramenopiles</taxon>
        <taxon>Oomycota</taxon>
        <taxon>Peronosporomycetes</taxon>
        <taxon>Peronosporales</taxon>
        <taxon>Peronosporaceae</taxon>
        <taxon>Phytophthora</taxon>
    </lineage>
</organism>
<protein>
    <submittedName>
        <fullName evidence="1">Unnamed protein product</fullName>
    </submittedName>
</protein>
<comment type="caution">
    <text evidence="1">The sequence shown here is derived from an EMBL/GenBank/DDBJ whole genome shotgun (WGS) entry which is preliminary data.</text>
</comment>
<sequence length="349" mass="38282">MMRRLRVDAVQRDAAKAAISVATARPTMATARYAHAKCTAGSSCGEVTRRVSVRPTGEGTEVGTNASEDALLTPATNETAKHPTATTDEVAATATITATTTTTLATTCTVASGTEAEAAAVNENNDVDGTKDERIAAIRIARRVARKQAKRQQVKRALARRRERVQAETLARRCCMEMELEERRQKADQALHKLEQRRSLRRDEPSRVDGDRMRVSLVQRQYDHDDGRVCVGKDVVECIEADDGLPTATVLVSNERKCIKSDSCAGPEWVRYGDRISRDAPVDFVEGVGGFTLDVIGAWHLAFRSVFNELIEIDACIVSGCTSEFLVGVDLMKAHGAIMDFHTSEVRYR</sequence>
<dbReference type="EMBL" id="BSXT01000202">
    <property type="protein sequence ID" value="GMF20644.1"/>
    <property type="molecule type" value="Genomic_DNA"/>
</dbReference>